<keyword evidence="2" id="KW-0472">Membrane</keyword>
<dbReference type="InterPro" id="IPR015915">
    <property type="entry name" value="Kelch-typ_b-propeller"/>
</dbReference>
<dbReference type="PANTHER" id="PTHR47196">
    <property type="entry name" value="KELCH DOMAIN-CONTAINING PROTEIN 9"/>
    <property type="match status" value="1"/>
</dbReference>
<feature type="region of interest" description="Disordered" evidence="1">
    <location>
        <begin position="641"/>
        <end position="675"/>
    </location>
</feature>
<feature type="transmembrane region" description="Helical" evidence="2">
    <location>
        <begin position="431"/>
        <end position="449"/>
    </location>
</feature>
<feature type="compositionally biased region" description="Acidic residues" evidence="1">
    <location>
        <begin position="665"/>
        <end position="675"/>
    </location>
</feature>
<accession>A0ABN7SS68</accession>
<evidence type="ECO:0000313" key="4">
    <source>
        <dbReference type="Proteomes" id="UP001158576"/>
    </source>
</evidence>
<keyword evidence="2" id="KW-0812">Transmembrane</keyword>
<dbReference type="EMBL" id="OU015566">
    <property type="protein sequence ID" value="CAG5106301.1"/>
    <property type="molecule type" value="Genomic_DNA"/>
</dbReference>
<dbReference type="PANTHER" id="PTHR47196:SF1">
    <property type="entry name" value="KELCH DOMAIN-CONTAINING PROTEIN 9"/>
    <property type="match status" value="1"/>
</dbReference>
<keyword evidence="2" id="KW-1133">Transmembrane helix</keyword>
<evidence type="ECO:0000256" key="2">
    <source>
        <dbReference type="SAM" id="Phobius"/>
    </source>
</evidence>
<sequence>MSIRDYKLLLVGGWDGLKRRHQCWFFNLRTRQWILLRETIPSGDVEQSPAGLSSHSFCPVSADTYVVTGREGSVRFQKRFACIFSLKISEGEGEVPKYEYARVSHQMGSRSGHSSHYAPSFCRGKKKCPNLLMIGGRNEETIDSMPLSSFTNVKTPEFDAKQKVILDSVKMKLNSIKPAFRIHASLSVDNWIVLHGGLVFNKIRDNVLGDSLILYDSSSSRWHTIKISGDNNCLLKRFGHTNLSKMRLVSLFVVGIICQQVDPSADKRLPLKYKKGDFKKSLKSSSDGETSFTKEFYEQDRKTQQMLCRGLVEIDYSKASAVEILIRIMELIEVTGTIDEVESKLTVMLNMDKLEELKSTPNDTHLTISELSNSLNDLLYPVQLDERNLLEKTLDRLGIDMMTFYVIVGGTIVFSTITFVRFHGRGLVEQFGVSILLKITLTVLWLLNLPAAYEKALQKETAEWKAAQFKEIPNECRGSRSITDRLSGFFSFDTIDPCVKYHQGMIEPRYRVSWFAVATSSFMEIINPVFTEVARGIRSSLDTLLDGKGFYHQLIYSLITLIVFIFSFMWITGFKFKLSSLLFGIEFGPEPQENQKSKPKEDEKKLLMIENALQKMEALQLEMSKTLHDSKQRAKFAAKFSLPAPKPGPSGDHLPVENISQRENDDSDGDFECVN</sequence>
<evidence type="ECO:0000256" key="1">
    <source>
        <dbReference type="SAM" id="MobiDB-lite"/>
    </source>
</evidence>
<proteinExistence type="predicted"/>
<dbReference type="Proteomes" id="UP001158576">
    <property type="component" value="Chromosome 1"/>
</dbReference>
<protein>
    <submittedName>
        <fullName evidence="3">Oidioi.mRNA.OKI2018_I69.chr1.g2781.t1.cds</fullName>
    </submittedName>
</protein>
<name>A0ABN7SS68_OIKDI</name>
<keyword evidence="4" id="KW-1185">Reference proteome</keyword>
<feature type="transmembrane region" description="Helical" evidence="2">
    <location>
        <begin position="550"/>
        <end position="571"/>
    </location>
</feature>
<feature type="transmembrane region" description="Helical" evidence="2">
    <location>
        <begin position="397"/>
        <end position="419"/>
    </location>
</feature>
<dbReference type="Gene3D" id="2.120.10.80">
    <property type="entry name" value="Kelch-type beta propeller"/>
    <property type="match status" value="1"/>
</dbReference>
<dbReference type="SUPFAM" id="SSF117281">
    <property type="entry name" value="Kelch motif"/>
    <property type="match status" value="1"/>
</dbReference>
<gene>
    <name evidence="3" type="ORF">OKIOD_LOCUS11546</name>
</gene>
<reference evidence="3 4" key="1">
    <citation type="submission" date="2021-04" db="EMBL/GenBank/DDBJ databases">
        <authorList>
            <person name="Bliznina A."/>
        </authorList>
    </citation>
    <scope>NUCLEOTIDE SEQUENCE [LARGE SCALE GENOMIC DNA]</scope>
</reference>
<evidence type="ECO:0000313" key="3">
    <source>
        <dbReference type="EMBL" id="CAG5106301.1"/>
    </source>
</evidence>
<organism evidence="3 4">
    <name type="scientific">Oikopleura dioica</name>
    <name type="common">Tunicate</name>
    <dbReference type="NCBI Taxonomy" id="34765"/>
    <lineage>
        <taxon>Eukaryota</taxon>
        <taxon>Metazoa</taxon>
        <taxon>Chordata</taxon>
        <taxon>Tunicata</taxon>
        <taxon>Appendicularia</taxon>
        <taxon>Copelata</taxon>
        <taxon>Oikopleuridae</taxon>
        <taxon>Oikopleura</taxon>
    </lineage>
</organism>
<dbReference type="InterPro" id="IPR042941">
    <property type="entry name" value="KLDC9"/>
</dbReference>